<dbReference type="Proteomes" id="UP000571857">
    <property type="component" value="Unassembled WGS sequence"/>
</dbReference>
<dbReference type="EMBL" id="JABXJK010000004">
    <property type="protein sequence ID" value="MBA0971163.1"/>
    <property type="molecule type" value="Genomic_DNA"/>
</dbReference>
<dbReference type="GeneID" id="93223267"/>
<reference evidence="7 9" key="2">
    <citation type="submission" date="2020-03" db="EMBL/GenBank/DDBJ databases">
        <title>Characterization of ganglioside-mimicking enterococci.</title>
        <authorList>
            <person name="Patry R.T."/>
            <person name="Nothaft H."/>
            <person name="Bridger R."/>
            <person name="Shajahan A."/>
            <person name="Huynh S."/>
            <person name="Sanchez S."/>
            <person name="Azadi P."/>
            <person name="Cooper K."/>
            <person name="Miller W.G."/>
            <person name="Parker C.T."/>
            <person name="Wells L."/>
            <person name="Szymanski C.M."/>
        </authorList>
    </citation>
    <scope>NUCLEOTIDE SEQUENCE [LARGE SCALE GENOMIC DNA]</scope>
    <source>
        <strain evidence="7 9">EGM181</strain>
    </source>
</reference>
<evidence type="ECO:0000313" key="8">
    <source>
        <dbReference type="Proteomes" id="UP000439965"/>
    </source>
</evidence>
<dbReference type="GO" id="GO:0004081">
    <property type="term" value="F:bis(5'-nucleosyl)-tetraphosphatase (asymmetrical) activity"/>
    <property type="evidence" value="ECO:0007669"/>
    <property type="project" value="TreeGrafter"/>
</dbReference>
<evidence type="ECO:0000256" key="1">
    <source>
        <dbReference type="ARBA" id="ARBA00022801"/>
    </source>
</evidence>
<dbReference type="GO" id="GO:0006167">
    <property type="term" value="P:AMP biosynthetic process"/>
    <property type="evidence" value="ECO:0007669"/>
    <property type="project" value="TreeGrafter"/>
</dbReference>
<name>A0A2K3QVP8_ENTGA</name>
<dbReference type="EMBL" id="CP050485">
    <property type="protein sequence ID" value="QOG26531.1"/>
    <property type="molecule type" value="Genomic_DNA"/>
</dbReference>
<protein>
    <submittedName>
        <fullName evidence="6">NUDIX domain-containing protein</fullName>
    </submittedName>
</protein>
<dbReference type="EMBL" id="JASUBT010000006">
    <property type="protein sequence ID" value="MDL4935971.1"/>
    <property type="molecule type" value="Genomic_DNA"/>
</dbReference>
<reference evidence="4 10" key="3">
    <citation type="submission" date="2020-06" db="EMBL/GenBank/DDBJ databases">
        <title>Crossreactivity between MHC class I-restricted antigens from cancer cells and an enterococcal bacteriophage.</title>
        <authorList>
            <person name="Fluckiger A."/>
            <person name="Daillere R."/>
            <person name="Sassi M."/>
            <person name="Cattoir V."/>
            <person name="Kroemer G."/>
            <person name="Zitvogel L."/>
        </authorList>
    </citation>
    <scope>NUCLEOTIDE SEQUENCE [LARGE SCALE GENOMIC DNA]</scope>
    <source>
        <strain evidence="4 10">EG4</strain>
    </source>
</reference>
<gene>
    <name evidence="7" type="ORF">EGM181_04275</name>
    <name evidence="6" type="ORF">GTI89_03070</name>
    <name evidence="4" type="ORF">HWH42_00910</name>
    <name evidence="5" type="ORF">QRX88_09620</name>
</gene>
<evidence type="ECO:0000313" key="11">
    <source>
        <dbReference type="Proteomes" id="UP001241571"/>
    </source>
</evidence>
<evidence type="ECO:0000313" key="10">
    <source>
        <dbReference type="Proteomes" id="UP000571857"/>
    </source>
</evidence>
<evidence type="ECO:0000259" key="3">
    <source>
        <dbReference type="PROSITE" id="PS51462"/>
    </source>
</evidence>
<dbReference type="InterPro" id="IPR020476">
    <property type="entry name" value="Nudix_hydrolase"/>
</dbReference>
<dbReference type="PRINTS" id="PR00502">
    <property type="entry name" value="NUDIXFAMILY"/>
</dbReference>
<dbReference type="CDD" id="cd04684">
    <property type="entry name" value="NUDIX_Hydrolase"/>
    <property type="match status" value="1"/>
</dbReference>
<keyword evidence="1 2" id="KW-0378">Hydrolase</keyword>
<dbReference type="PROSITE" id="PS51462">
    <property type="entry name" value="NUDIX"/>
    <property type="match status" value="1"/>
</dbReference>
<evidence type="ECO:0000313" key="9">
    <source>
        <dbReference type="Proteomes" id="UP000516696"/>
    </source>
</evidence>
<dbReference type="Proteomes" id="UP001241571">
    <property type="component" value="Unassembled WGS sequence"/>
</dbReference>
<evidence type="ECO:0000256" key="2">
    <source>
        <dbReference type="RuleBase" id="RU003476"/>
    </source>
</evidence>
<dbReference type="PANTHER" id="PTHR21340">
    <property type="entry name" value="DIADENOSINE 5,5-P1,P4-TETRAPHOSPHATE PYROPHOSPHOHYDROLASE MUTT"/>
    <property type="match status" value="1"/>
</dbReference>
<organism evidence="6 8">
    <name type="scientific">Enterococcus gallinarum</name>
    <dbReference type="NCBI Taxonomy" id="1353"/>
    <lineage>
        <taxon>Bacteria</taxon>
        <taxon>Bacillati</taxon>
        <taxon>Bacillota</taxon>
        <taxon>Bacilli</taxon>
        <taxon>Lactobacillales</taxon>
        <taxon>Enterococcaceae</taxon>
        <taxon>Enterococcus</taxon>
    </lineage>
</organism>
<dbReference type="GO" id="GO:0006754">
    <property type="term" value="P:ATP biosynthetic process"/>
    <property type="evidence" value="ECO:0007669"/>
    <property type="project" value="TreeGrafter"/>
</dbReference>
<dbReference type="PANTHER" id="PTHR21340:SF0">
    <property type="entry name" value="BIS(5'-NUCLEOSYL)-TETRAPHOSPHATASE [ASYMMETRICAL]"/>
    <property type="match status" value="1"/>
</dbReference>
<dbReference type="Proteomes" id="UP000516696">
    <property type="component" value="Chromosome"/>
</dbReference>
<dbReference type="AlphaFoldDB" id="A0A2K3QVP8"/>
<dbReference type="PROSITE" id="PS00893">
    <property type="entry name" value="NUDIX_BOX"/>
    <property type="match status" value="1"/>
</dbReference>
<evidence type="ECO:0000313" key="5">
    <source>
        <dbReference type="EMBL" id="MDL4935971.1"/>
    </source>
</evidence>
<dbReference type="EMBL" id="WVTI01000002">
    <property type="protein sequence ID" value="MXS25060.1"/>
    <property type="molecule type" value="Genomic_DNA"/>
</dbReference>
<accession>A0A2K3QVP8</accession>
<comment type="similarity">
    <text evidence="2">Belongs to the Nudix hydrolase family.</text>
</comment>
<dbReference type="InterPro" id="IPR051325">
    <property type="entry name" value="Nudix_hydrolase_domain"/>
</dbReference>
<dbReference type="InterPro" id="IPR000086">
    <property type="entry name" value="NUDIX_hydrolase_dom"/>
</dbReference>
<dbReference type="Pfam" id="PF00293">
    <property type="entry name" value="NUDIX"/>
    <property type="match status" value="1"/>
</dbReference>
<dbReference type="SUPFAM" id="SSF55811">
    <property type="entry name" value="Nudix"/>
    <property type="match status" value="1"/>
</dbReference>
<proteinExistence type="inferred from homology"/>
<reference evidence="5 11" key="4">
    <citation type="submission" date="2023-06" db="EMBL/GenBank/DDBJ databases">
        <title>Acute promotion of culturable opportunistic pathogens and persistent increase of antibiotic resistance following antibiotic exposure in mouse gut microbiota.</title>
        <authorList>
            <person name="Li L."/>
            <person name="Wang B."/>
            <person name="Sun Y."/>
            <person name="Wang M."/>
            <person name="Xu H."/>
        </authorList>
    </citation>
    <scope>NUCLEOTIDE SEQUENCE [LARGE SCALE GENOMIC DNA]</scope>
    <source>
        <strain evidence="5 11">CRI2_2</strain>
    </source>
</reference>
<evidence type="ECO:0000313" key="4">
    <source>
        <dbReference type="EMBL" id="MBA0971163.1"/>
    </source>
</evidence>
<dbReference type="InterPro" id="IPR020084">
    <property type="entry name" value="NUDIX_hydrolase_CS"/>
</dbReference>
<evidence type="ECO:0000313" key="6">
    <source>
        <dbReference type="EMBL" id="MXS25060.1"/>
    </source>
</evidence>
<dbReference type="InterPro" id="IPR015797">
    <property type="entry name" value="NUDIX_hydrolase-like_dom_sf"/>
</dbReference>
<dbReference type="RefSeq" id="WP_005471806.1">
    <property type="nucleotide sequence ID" value="NZ_BTSN01000003.1"/>
</dbReference>
<dbReference type="Proteomes" id="UP000439965">
    <property type="component" value="Unassembled WGS sequence"/>
</dbReference>
<feature type="domain" description="Nudix hydrolase" evidence="3">
    <location>
        <begin position="16"/>
        <end position="147"/>
    </location>
</feature>
<reference evidence="6 8" key="1">
    <citation type="submission" date="2019-04" db="EMBL/GenBank/DDBJ databases">
        <title>Step-wise assembly of the neonatal virome modulated by breast feeding.</title>
        <authorList>
            <person name="Liang G."/>
            <person name="Bushman F."/>
        </authorList>
    </citation>
    <scope>NUCLEOTIDE SEQUENCE [LARGE SCALE GENOMIC DNA]</scope>
    <source>
        <strain evidence="6 8">E3404</strain>
    </source>
</reference>
<evidence type="ECO:0000313" key="7">
    <source>
        <dbReference type="EMBL" id="QOG26531.1"/>
    </source>
</evidence>
<dbReference type="Gene3D" id="3.90.79.10">
    <property type="entry name" value="Nucleoside Triphosphate Pyrophosphohydrolase"/>
    <property type="match status" value="1"/>
</dbReference>
<sequence length="153" mass="17631">MGNKEKVFGQKEPGADYISRFGAYVVIPNEHQQVILVQAPNGAFFLPGGEIEPGESKEETIKRELVEEVGFAGKIASYLGEAVDYFYSRHRETYYHHPAYFYLMTDWQKIGEPTEQHNQLSWHTPEEAIHLLKRGSHAWAVKQWVNQKDNDHA</sequence>